<dbReference type="Pfam" id="PF12704">
    <property type="entry name" value="MacB_PCD"/>
    <property type="match status" value="1"/>
</dbReference>
<feature type="transmembrane region" description="Helical" evidence="6">
    <location>
        <begin position="260"/>
        <end position="284"/>
    </location>
</feature>
<dbReference type="PANTHER" id="PTHR30287">
    <property type="entry name" value="MEMBRANE COMPONENT OF PREDICTED ABC SUPERFAMILY METABOLITE UPTAKE TRANSPORTER"/>
    <property type="match status" value="1"/>
</dbReference>
<evidence type="ECO:0000259" key="7">
    <source>
        <dbReference type="Pfam" id="PF02687"/>
    </source>
</evidence>
<evidence type="ECO:0000313" key="9">
    <source>
        <dbReference type="EMBL" id="PWJ58833.1"/>
    </source>
</evidence>
<dbReference type="GO" id="GO:0005886">
    <property type="term" value="C:plasma membrane"/>
    <property type="evidence" value="ECO:0007669"/>
    <property type="project" value="UniProtKB-SubCell"/>
</dbReference>
<proteinExistence type="predicted"/>
<dbReference type="InterPro" id="IPR038766">
    <property type="entry name" value="Membrane_comp_ABC_pdt"/>
</dbReference>
<dbReference type="Pfam" id="PF02687">
    <property type="entry name" value="FtsX"/>
    <property type="match status" value="2"/>
</dbReference>
<dbReference type="AlphaFoldDB" id="A0A316AM68"/>
<feature type="transmembrane region" description="Helical" evidence="6">
    <location>
        <begin position="25"/>
        <end position="46"/>
    </location>
</feature>
<organism evidence="9 10">
    <name type="scientific">Dyadobacter jejuensis</name>
    <dbReference type="NCBI Taxonomy" id="1082580"/>
    <lineage>
        <taxon>Bacteria</taxon>
        <taxon>Pseudomonadati</taxon>
        <taxon>Bacteroidota</taxon>
        <taxon>Cytophagia</taxon>
        <taxon>Cytophagales</taxon>
        <taxon>Spirosomataceae</taxon>
        <taxon>Dyadobacter</taxon>
    </lineage>
</organism>
<accession>A0A316AM68</accession>
<feature type="domain" description="ABC3 transporter permease C-terminal" evidence="7">
    <location>
        <begin position="263"/>
        <end position="382"/>
    </location>
</feature>
<evidence type="ECO:0000256" key="3">
    <source>
        <dbReference type="ARBA" id="ARBA00022692"/>
    </source>
</evidence>
<evidence type="ECO:0000256" key="1">
    <source>
        <dbReference type="ARBA" id="ARBA00004651"/>
    </source>
</evidence>
<gene>
    <name evidence="9" type="ORF">CLV98_103200</name>
</gene>
<dbReference type="InterPro" id="IPR003838">
    <property type="entry name" value="ABC3_permease_C"/>
</dbReference>
<feature type="transmembrane region" description="Helical" evidence="6">
    <location>
        <begin position="807"/>
        <end position="828"/>
    </location>
</feature>
<evidence type="ECO:0000256" key="4">
    <source>
        <dbReference type="ARBA" id="ARBA00022989"/>
    </source>
</evidence>
<feature type="domain" description="MacB-like periplasmic core" evidence="8">
    <location>
        <begin position="26"/>
        <end position="230"/>
    </location>
</feature>
<dbReference type="PANTHER" id="PTHR30287:SF1">
    <property type="entry name" value="INNER MEMBRANE PROTEIN"/>
    <property type="match status" value="1"/>
</dbReference>
<feature type="transmembrane region" description="Helical" evidence="6">
    <location>
        <begin position="718"/>
        <end position="738"/>
    </location>
</feature>
<name>A0A316AM68_9BACT</name>
<evidence type="ECO:0000256" key="5">
    <source>
        <dbReference type="ARBA" id="ARBA00023136"/>
    </source>
</evidence>
<feature type="transmembrane region" description="Helical" evidence="6">
    <location>
        <begin position="350"/>
        <end position="371"/>
    </location>
</feature>
<comment type="subcellular location">
    <subcellularLocation>
        <location evidence="1">Cell membrane</location>
        <topology evidence="1">Multi-pass membrane protein</topology>
    </subcellularLocation>
</comment>
<dbReference type="InterPro" id="IPR025857">
    <property type="entry name" value="MacB_PCD"/>
</dbReference>
<feature type="domain" description="ABC3 transporter permease C-terminal" evidence="7">
    <location>
        <begin position="724"/>
        <end position="838"/>
    </location>
</feature>
<keyword evidence="10" id="KW-1185">Reference proteome</keyword>
<evidence type="ECO:0000259" key="8">
    <source>
        <dbReference type="Pfam" id="PF12704"/>
    </source>
</evidence>
<protein>
    <submittedName>
        <fullName evidence="9">Putative ABC transport system permease protein</fullName>
    </submittedName>
</protein>
<feature type="transmembrane region" description="Helical" evidence="6">
    <location>
        <begin position="426"/>
        <end position="448"/>
    </location>
</feature>
<feature type="transmembrane region" description="Helical" evidence="6">
    <location>
        <begin position="773"/>
        <end position="795"/>
    </location>
</feature>
<feature type="transmembrane region" description="Helical" evidence="6">
    <location>
        <begin position="477"/>
        <end position="496"/>
    </location>
</feature>
<evidence type="ECO:0000256" key="6">
    <source>
        <dbReference type="SAM" id="Phobius"/>
    </source>
</evidence>
<keyword evidence="5 6" id="KW-0472">Membrane</keyword>
<comment type="caution">
    <text evidence="9">The sequence shown here is derived from an EMBL/GenBank/DDBJ whole genome shotgun (WGS) entry which is preliminary data.</text>
</comment>
<feature type="transmembrane region" description="Helical" evidence="6">
    <location>
        <begin position="401"/>
        <end position="420"/>
    </location>
</feature>
<keyword evidence="4 6" id="KW-1133">Transmembrane helix</keyword>
<dbReference type="Proteomes" id="UP000245880">
    <property type="component" value="Unassembled WGS sequence"/>
</dbReference>
<reference evidence="9 10" key="1">
    <citation type="submission" date="2018-03" db="EMBL/GenBank/DDBJ databases">
        <title>Genomic Encyclopedia of Archaeal and Bacterial Type Strains, Phase II (KMG-II): from individual species to whole genera.</title>
        <authorList>
            <person name="Goeker M."/>
        </authorList>
    </citation>
    <scope>NUCLEOTIDE SEQUENCE [LARGE SCALE GENOMIC DNA]</scope>
    <source>
        <strain evidence="9 10">DSM 100346</strain>
    </source>
</reference>
<feature type="transmembrane region" description="Helical" evidence="6">
    <location>
        <begin position="305"/>
        <end position="330"/>
    </location>
</feature>
<keyword evidence="3 6" id="KW-0812">Transmembrane</keyword>
<evidence type="ECO:0000313" key="10">
    <source>
        <dbReference type="Proteomes" id="UP000245880"/>
    </source>
</evidence>
<sequence length="846" mass="93894">MNDTPKLKWLFKMAWRDSRRNRTRLLLFISSIVLGIAALVAIYSLGESLTTNIDDQAAQLLGADLALSTNKEPSGDALTLIDSIGQNRSEEISFASMVYFTKTGGNRLAQIKALKGEYPYYGSLETIPLQAGHEFRNQRQALVEQSLMLQYQAQVGDSIQVGAVTFAIAGILEKAPGQNGITSTVAPAVYIPMQFLEQTGLMQKGSRIVYRYFYRLDNPQQAENLSSSLKERFELADLDYKTIAIQKEDTGRSFRDLTRFLGLVGFVALLLGCIGVASSIQIYIREKIASIAILRCLGVRPNEAFMIYLIQIIGIGLLGSWLGAVLGTFIQQVLPVVIKDFLPFDLIVAISWSSIIQGILIGTFISILFAMPPLLAIRNISPLNVLRNDLNQLTSWKDSTLWLIYTITLLFVYLFSFYQMQNARTALFFTLGVLLSFGLLYGIALLLMRVLKRFFPSSWGYLPRQGLANLFRPNNQTAILIVAIGLATSLIATLFLTQDILMQRIQLSTSDDQPNIVLFDIQSHQKDGVIEIAQRNKLAVQQIVPIVNMRLEEVNGHGVAYYRADSTTSKSSRIFGREYRVTFRDSLTSSETIMEGKWIGSYHASSGLIPISIEKGFAERGNMSLGDTLTFNVQGTLMQTQIASLRDVNWAEVQTNFLVVFPEGVLEEAPQFHVLMTHVPSPTVSANFQQEILLSYPNISMIDLALVIKILNELFNKIGFVIQFMAGFSILTGVLVLISSVMVSKYQRIQESVLLRTIGASQFQIFSITAMEYFFLGALASLTGIVLSLAGSWALARFSFDAPFNPALWPVAILALLVTLATVLIGVLNSREILTSSPLAILRKET</sequence>
<dbReference type="EMBL" id="QGDT01000003">
    <property type="protein sequence ID" value="PWJ58833.1"/>
    <property type="molecule type" value="Genomic_DNA"/>
</dbReference>
<keyword evidence="2" id="KW-1003">Cell membrane</keyword>
<evidence type="ECO:0000256" key="2">
    <source>
        <dbReference type="ARBA" id="ARBA00022475"/>
    </source>
</evidence>